<dbReference type="RefSeq" id="WP_262566436.1">
    <property type="nucleotide sequence ID" value="NZ_JAPFCC010000001.1"/>
</dbReference>
<accession>A0ABT3MPT0</accession>
<evidence type="ECO:0000313" key="2">
    <source>
        <dbReference type="EMBL" id="MCW7551378.1"/>
    </source>
</evidence>
<evidence type="ECO:0000313" key="3">
    <source>
        <dbReference type="Proteomes" id="UP001209854"/>
    </source>
</evidence>
<feature type="transmembrane region" description="Helical" evidence="1">
    <location>
        <begin position="33"/>
        <end position="49"/>
    </location>
</feature>
<feature type="transmembrane region" description="Helical" evidence="1">
    <location>
        <begin position="117"/>
        <end position="136"/>
    </location>
</feature>
<dbReference type="EMBL" id="JAPFCC010000001">
    <property type="protein sequence ID" value="MCW7551378.1"/>
    <property type="molecule type" value="Genomic_DNA"/>
</dbReference>
<reference evidence="2 3" key="1">
    <citation type="submission" date="2022-10" db="EMBL/GenBank/DDBJ databases">
        <title>High-quality genome sequences of two octocoral-associated bacteria, Endozoicomonas euniceicola EF212 and Endozoicomonas gorgoniicola PS125.</title>
        <authorList>
            <person name="Chiou Y.-J."/>
            <person name="Chen Y.-H."/>
        </authorList>
    </citation>
    <scope>NUCLEOTIDE SEQUENCE [LARGE SCALE GENOMIC DNA]</scope>
    <source>
        <strain evidence="2 3">PS125</strain>
    </source>
</reference>
<protein>
    <recommendedName>
        <fullName evidence="4">O-antigen polymerase</fullName>
    </recommendedName>
</protein>
<feature type="transmembrane region" description="Helical" evidence="1">
    <location>
        <begin position="228"/>
        <end position="247"/>
    </location>
</feature>
<feature type="transmembrane region" description="Helical" evidence="1">
    <location>
        <begin position="331"/>
        <end position="351"/>
    </location>
</feature>
<dbReference type="Proteomes" id="UP001209854">
    <property type="component" value="Unassembled WGS sequence"/>
</dbReference>
<name>A0ABT3MPT0_9GAMM</name>
<feature type="transmembrane region" description="Helical" evidence="1">
    <location>
        <begin position="363"/>
        <end position="382"/>
    </location>
</feature>
<organism evidence="2 3">
    <name type="scientific">Endozoicomonas gorgoniicola</name>
    <dbReference type="NCBI Taxonomy" id="1234144"/>
    <lineage>
        <taxon>Bacteria</taxon>
        <taxon>Pseudomonadati</taxon>
        <taxon>Pseudomonadota</taxon>
        <taxon>Gammaproteobacteria</taxon>
        <taxon>Oceanospirillales</taxon>
        <taxon>Endozoicomonadaceae</taxon>
        <taxon>Endozoicomonas</taxon>
    </lineage>
</organism>
<feature type="transmembrane region" description="Helical" evidence="1">
    <location>
        <begin position="61"/>
        <end position="79"/>
    </location>
</feature>
<keyword evidence="1" id="KW-0812">Transmembrane</keyword>
<gene>
    <name evidence="2" type="ORF">NX722_01725</name>
</gene>
<keyword evidence="1" id="KW-1133">Transmembrane helix</keyword>
<keyword evidence="3" id="KW-1185">Reference proteome</keyword>
<proteinExistence type="predicted"/>
<feature type="transmembrane region" description="Helical" evidence="1">
    <location>
        <begin position="91"/>
        <end position="108"/>
    </location>
</feature>
<keyword evidence="1" id="KW-0472">Membrane</keyword>
<feature type="transmembrane region" description="Helical" evidence="1">
    <location>
        <begin position="259"/>
        <end position="278"/>
    </location>
</feature>
<sequence length="424" mass="48887">MKFLRLAFYLLCLLIPFENTALRSVAGVFTAPGAIILIPVFLLIAVINFKHIGSYEKKTIIYFLTFFTYSLFVSLFFSFDYNYTFVLDRGVRFLLLILPPVVVFLAVLRQKEEVTNFGVFLIAFVCLLSLVVNLTLPDIVNTQSFIQFRSALSPHRLRGFTLEASTFGFQITLSLLMLFIVLNIKVFYVIPLLFILASITVSKGTLIALFLSFSFCLTFAVRPKAKPVIFAFVACALPLLFSNSFYAMFASDIENYSSVATRGTMFFTSLIILFKYPFGTGFFGYLPAIYENGFNAISLYHKVFPERMNFNEVMSYFVVGATEGISTKTFFFDWLIFAGLPFLFLFFRFHFQLFRIFSRHRKYNEIICLSFLSISLMTFVPIEGRYIAPFAYAFLFMRSQSYLEFDVNENIVQKSKFKSLRVVW</sequence>
<evidence type="ECO:0000256" key="1">
    <source>
        <dbReference type="SAM" id="Phobius"/>
    </source>
</evidence>
<comment type="caution">
    <text evidence="2">The sequence shown here is derived from an EMBL/GenBank/DDBJ whole genome shotgun (WGS) entry which is preliminary data.</text>
</comment>
<evidence type="ECO:0008006" key="4">
    <source>
        <dbReference type="Google" id="ProtNLM"/>
    </source>
</evidence>
<feature type="transmembrane region" description="Helical" evidence="1">
    <location>
        <begin position="167"/>
        <end position="197"/>
    </location>
</feature>